<evidence type="ECO:0000313" key="10">
    <source>
        <dbReference type="Proteomes" id="UP001597403"/>
    </source>
</evidence>
<evidence type="ECO:0000259" key="8">
    <source>
        <dbReference type="PROSITE" id="PS50943"/>
    </source>
</evidence>
<evidence type="ECO:0000256" key="1">
    <source>
        <dbReference type="ARBA" id="ARBA00022603"/>
    </source>
</evidence>
<dbReference type="SMART" id="SM00530">
    <property type="entry name" value="HTH_XRE"/>
    <property type="match status" value="1"/>
</dbReference>
<evidence type="ECO:0000256" key="5">
    <source>
        <dbReference type="PROSITE-ProRule" id="PRU01016"/>
    </source>
</evidence>
<dbReference type="InterPro" id="IPR031303">
    <property type="entry name" value="C5_meth_CS"/>
</dbReference>
<dbReference type="InterPro" id="IPR029063">
    <property type="entry name" value="SAM-dependent_MTases_sf"/>
</dbReference>
<name>A0ABW4UMZ5_9BACL</name>
<feature type="active site" evidence="5">
    <location>
        <position position="190"/>
    </location>
</feature>
<evidence type="ECO:0000256" key="7">
    <source>
        <dbReference type="RuleBase" id="RU000417"/>
    </source>
</evidence>
<dbReference type="PROSITE" id="PS50943">
    <property type="entry name" value="HTH_CROC1"/>
    <property type="match status" value="1"/>
</dbReference>
<protein>
    <recommendedName>
        <fullName evidence="7">Cytosine-specific methyltransferase</fullName>
        <ecNumber evidence="7">2.1.1.37</ecNumber>
    </recommendedName>
</protein>
<keyword evidence="3 5" id="KW-0949">S-adenosyl-L-methionine</keyword>
<dbReference type="Gene3D" id="3.40.50.150">
    <property type="entry name" value="Vaccinia Virus protein VP39"/>
    <property type="match status" value="1"/>
</dbReference>
<gene>
    <name evidence="9" type="primary">dcm</name>
    <name evidence="9" type="ORF">ACFSGI_02850</name>
</gene>
<dbReference type="CDD" id="cd00093">
    <property type="entry name" value="HTH_XRE"/>
    <property type="match status" value="1"/>
</dbReference>
<dbReference type="InterPro" id="IPR010982">
    <property type="entry name" value="Lambda_DNA-bd_dom_sf"/>
</dbReference>
<evidence type="ECO:0000256" key="3">
    <source>
        <dbReference type="ARBA" id="ARBA00022691"/>
    </source>
</evidence>
<evidence type="ECO:0000256" key="6">
    <source>
        <dbReference type="RuleBase" id="RU000416"/>
    </source>
</evidence>
<comment type="similarity">
    <text evidence="5 6">Belongs to the class I-like SAM-binding methyltransferase superfamily. C5-methyltransferase family.</text>
</comment>
<dbReference type="InterPro" id="IPR001387">
    <property type="entry name" value="Cro/C1-type_HTH"/>
</dbReference>
<feature type="domain" description="HTH cro/C1-type" evidence="8">
    <location>
        <begin position="20"/>
        <end position="64"/>
    </location>
</feature>
<dbReference type="CDD" id="cd00315">
    <property type="entry name" value="Cyt_C5_DNA_methylase"/>
    <property type="match status" value="1"/>
</dbReference>
<dbReference type="Gene3D" id="1.10.260.40">
    <property type="entry name" value="lambda repressor-like DNA-binding domains"/>
    <property type="match status" value="1"/>
</dbReference>
<keyword evidence="4" id="KW-0680">Restriction system</keyword>
<dbReference type="NCBIfam" id="TIGR00675">
    <property type="entry name" value="dcm"/>
    <property type="match status" value="1"/>
</dbReference>
<dbReference type="Pfam" id="PF00145">
    <property type="entry name" value="DNA_methylase"/>
    <property type="match status" value="1"/>
</dbReference>
<dbReference type="PROSITE" id="PS00095">
    <property type="entry name" value="C5_MTASE_2"/>
    <property type="match status" value="1"/>
</dbReference>
<reference evidence="10" key="1">
    <citation type="journal article" date="2019" name="Int. J. Syst. Evol. Microbiol.">
        <title>The Global Catalogue of Microorganisms (GCM) 10K type strain sequencing project: providing services to taxonomists for standard genome sequencing and annotation.</title>
        <authorList>
            <consortium name="The Broad Institute Genomics Platform"/>
            <consortium name="The Broad Institute Genome Sequencing Center for Infectious Disease"/>
            <person name="Wu L."/>
            <person name="Ma J."/>
        </authorList>
    </citation>
    <scope>NUCLEOTIDE SEQUENCE [LARGE SCALE GENOMIC DNA]</scope>
    <source>
        <strain evidence="10">CGMCC 1.15067</strain>
    </source>
</reference>
<evidence type="ECO:0000313" key="9">
    <source>
        <dbReference type="EMBL" id="MFD1988913.1"/>
    </source>
</evidence>
<keyword evidence="10" id="KW-1185">Reference proteome</keyword>
<sequence>MYTISKDKVRLHMKKNGISTQKDLAAQLGISKSQLSMLLSPNFNPIKSNAMKLCEMLNVKFEDIILPEQISLTLDDTETLLEQSQNEAIHASDYKNNNFKSINDIKASTTYSAIELFAGAGGLALGLEKAGFESKGLVEIDKYACKTLRKNRPHLNIIEKDIIQVADQGIRNFVNIPIGELDLLSGGYPCQSFSYAGKKMGLSDARGTMFYYYAQILKQLLPKTFLAENVKGLLNHDNGKTLSLMLKVFSDIGYKVSWQVLKSLDYNVAQKRERLVIIGIRNDLVENYHLEYHFPQPFEYKPTLKDILKDVPYSDGAKYPESKKKVLDLVPPGGYWRDLPDEIAKSYMGKSYYSGGGRTGMARRLSWEEPSLTLTCSPAQKQTERCHPDETRPFTVREYARIQSFPDSWEFDCSTANAYKQIGNAVPINMAKAIGLSIINVLNQIK</sequence>
<dbReference type="PROSITE" id="PS00094">
    <property type="entry name" value="C5_MTASE_1"/>
    <property type="match status" value="1"/>
</dbReference>
<evidence type="ECO:0000256" key="2">
    <source>
        <dbReference type="ARBA" id="ARBA00022679"/>
    </source>
</evidence>
<dbReference type="PROSITE" id="PS51679">
    <property type="entry name" value="SAM_MT_C5"/>
    <property type="match status" value="1"/>
</dbReference>
<dbReference type="Proteomes" id="UP001597403">
    <property type="component" value="Unassembled WGS sequence"/>
</dbReference>
<dbReference type="PRINTS" id="PR00105">
    <property type="entry name" value="C5METTRFRASE"/>
</dbReference>
<dbReference type="InterPro" id="IPR001525">
    <property type="entry name" value="C5_MeTfrase"/>
</dbReference>
<dbReference type="Pfam" id="PF13443">
    <property type="entry name" value="HTH_26"/>
    <property type="match status" value="1"/>
</dbReference>
<dbReference type="EMBL" id="JBHUGF010000006">
    <property type="protein sequence ID" value="MFD1988913.1"/>
    <property type="molecule type" value="Genomic_DNA"/>
</dbReference>
<comment type="catalytic activity">
    <reaction evidence="7">
        <text>a 2'-deoxycytidine in DNA + S-adenosyl-L-methionine = a 5-methyl-2'-deoxycytidine in DNA + S-adenosyl-L-homocysteine + H(+)</text>
        <dbReference type="Rhea" id="RHEA:13681"/>
        <dbReference type="Rhea" id="RHEA-COMP:11369"/>
        <dbReference type="Rhea" id="RHEA-COMP:11370"/>
        <dbReference type="ChEBI" id="CHEBI:15378"/>
        <dbReference type="ChEBI" id="CHEBI:57856"/>
        <dbReference type="ChEBI" id="CHEBI:59789"/>
        <dbReference type="ChEBI" id="CHEBI:85452"/>
        <dbReference type="ChEBI" id="CHEBI:85454"/>
        <dbReference type="EC" id="2.1.1.37"/>
    </reaction>
</comment>
<proteinExistence type="inferred from homology"/>
<keyword evidence="1 5" id="KW-0489">Methyltransferase</keyword>
<keyword evidence="2 5" id="KW-0808">Transferase</keyword>
<dbReference type="SUPFAM" id="SSF47413">
    <property type="entry name" value="lambda repressor-like DNA-binding domains"/>
    <property type="match status" value="1"/>
</dbReference>
<accession>A0ABW4UMZ5</accession>
<dbReference type="InterPro" id="IPR050390">
    <property type="entry name" value="C5-Methyltransferase"/>
</dbReference>
<dbReference type="EC" id="2.1.1.37" evidence="7"/>
<dbReference type="PANTHER" id="PTHR10629:SF52">
    <property type="entry name" value="DNA (CYTOSINE-5)-METHYLTRANSFERASE 1"/>
    <property type="match status" value="1"/>
</dbReference>
<dbReference type="InterPro" id="IPR018117">
    <property type="entry name" value="C5_DNA_meth_AS"/>
</dbReference>
<comment type="caution">
    <text evidence="9">The sequence shown here is derived from an EMBL/GenBank/DDBJ whole genome shotgun (WGS) entry which is preliminary data.</text>
</comment>
<dbReference type="SUPFAM" id="SSF53335">
    <property type="entry name" value="S-adenosyl-L-methionine-dependent methyltransferases"/>
    <property type="match status" value="1"/>
</dbReference>
<evidence type="ECO:0000256" key="4">
    <source>
        <dbReference type="ARBA" id="ARBA00022747"/>
    </source>
</evidence>
<organism evidence="9 10">
    <name type="scientific">Paenibacillus nicotianae</name>
    <dbReference type="NCBI Taxonomy" id="1526551"/>
    <lineage>
        <taxon>Bacteria</taxon>
        <taxon>Bacillati</taxon>
        <taxon>Bacillota</taxon>
        <taxon>Bacilli</taxon>
        <taxon>Bacillales</taxon>
        <taxon>Paenibacillaceae</taxon>
        <taxon>Paenibacillus</taxon>
    </lineage>
</organism>
<dbReference type="PANTHER" id="PTHR10629">
    <property type="entry name" value="CYTOSINE-SPECIFIC METHYLTRANSFERASE"/>
    <property type="match status" value="1"/>
</dbReference>
<dbReference type="GO" id="GO:0032259">
    <property type="term" value="P:methylation"/>
    <property type="evidence" value="ECO:0007669"/>
    <property type="project" value="UniProtKB-KW"/>
</dbReference>
<dbReference type="Gene3D" id="3.90.120.10">
    <property type="entry name" value="DNA Methylase, subunit A, domain 2"/>
    <property type="match status" value="1"/>
</dbReference>
<dbReference type="GO" id="GO:0003886">
    <property type="term" value="F:DNA (cytosine-5-)-methyltransferase activity"/>
    <property type="evidence" value="ECO:0007669"/>
    <property type="project" value="UniProtKB-EC"/>
</dbReference>